<dbReference type="EMBL" id="PCDP01000035">
    <property type="protein sequence ID" value="PZM13952.1"/>
    <property type="molecule type" value="Genomic_DNA"/>
</dbReference>
<gene>
    <name evidence="6" type="ORF">CPY51_13940</name>
</gene>
<protein>
    <submittedName>
        <fullName evidence="6">Nuclease PIN</fullName>
    </submittedName>
</protein>
<comment type="similarity">
    <text evidence="1 3">Belongs to the pirin family.</text>
</comment>
<dbReference type="InterPro" id="IPR014710">
    <property type="entry name" value="RmlC-like_jellyroll"/>
</dbReference>
<comment type="cofactor">
    <cofactor evidence="2">
        <name>Fe cation</name>
        <dbReference type="ChEBI" id="CHEBI:24875"/>
    </cofactor>
    <text evidence="2">Binds 1 Fe cation per subunit.</text>
</comment>
<keyword evidence="2" id="KW-0479">Metal-binding</keyword>
<dbReference type="AlphaFoldDB" id="A0A2W4CMB0"/>
<feature type="domain" description="Quercetin 2,3-dioxygenase C-terminal cupin" evidence="5">
    <location>
        <begin position="155"/>
        <end position="238"/>
    </location>
</feature>
<dbReference type="OrthoDB" id="9780903at2"/>
<dbReference type="RefSeq" id="WP_111160803.1">
    <property type="nucleotide sequence ID" value="NZ_PCDP01000035.1"/>
</dbReference>
<evidence type="ECO:0000256" key="2">
    <source>
        <dbReference type="PIRSR" id="PIRSR006232-1"/>
    </source>
</evidence>
<sequence length="254" mass="28036">MTVQATSAKEIGIVPPETHLVREHGPFQLRRIRPGITLGRPNDAGFGGLGTIDHAKLQPGLVVKMHEHRNDEIISYMRAGRMQHTDSAGHSEIISSDRLMVMNAGHSFSHEEEVVGDDQIEMLQIFVRPEVANMEPGVQFADLDETERYGQWRLLTGPAGSAAPTFVRQAIYLYDTQLAAGATIDVPSMEGFDRWLYVFRGEVTAGPQKVGWRTALMIGADEPQFKVTATLDSDLVVFLVNRGAKYSREGTMSG</sequence>
<name>A0A2W4CMB0_9HYPH</name>
<dbReference type="InterPro" id="IPR012093">
    <property type="entry name" value="Pirin"/>
</dbReference>
<organism evidence="6 7">
    <name type="scientific">Rhizobium tubonense</name>
    <dbReference type="NCBI Taxonomy" id="484088"/>
    <lineage>
        <taxon>Bacteria</taxon>
        <taxon>Pseudomonadati</taxon>
        <taxon>Pseudomonadota</taxon>
        <taxon>Alphaproteobacteria</taxon>
        <taxon>Hyphomicrobiales</taxon>
        <taxon>Rhizobiaceae</taxon>
        <taxon>Rhizobium/Agrobacterium group</taxon>
        <taxon>Rhizobium</taxon>
    </lineage>
</organism>
<dbReference type="PIRSF" id="PIRSF006232">
    <property type="entry name" value="Pirin"/>
    <property type="match status" value="1"/>
</dbReference>
<reference evidence="6 7" key="1">
    <citation type="journal article" date="2018" name="Sci. Rep.">
        <title>Rhizobium tumorigenes sp. nov., a novel plant tumorigenic bacterium isolated from cane gall tumors on thornless blackberry.</title>
        <authorList>
            <person name="Kuzmanovi N."/>
            <person name="Smalla K."/>
            <person name="Gronow S."/>
            <person name="PuBawska J."/>
        </authorList>
    </citation>
    <scope>NUCLEOTIDE SEQUENCE [LARGE SCALE GENOMIC DNA]</scope>
    <source>
        <strain evidence="6 7">CCBAU 85046</strain>
    </source>
</reference>
<dbReference type="Pfam" id="PF17954">
    <property type="entry name" value="Pirin_C_2"/>
    <property type="match status" value="1"/>
</dbReference>
<dbReference type="InterPro" id="IPR003829">
    <property type="entry name" value="Pirin_N_dom"/>
</dbReference>
<evidence type="ECO:0000313" key="6">
    <source>
        <dbReference type="EMBL" id="PZM13952.1"/>
    </source>
</evidence>
<feature type="binding site" evidence="2">
    <location>
        <position position="110"/>
    </location>
    <ligand>
        <name>Fe cation</name>
        <dbReference type="ChEBI" id="CHEBI:24875"/>
    </ligand>
</feature>
<proteinExistence type="inferred from homology"/>
<feature type="binding site" evidence="2">
    <location>
        <position position="68"/>
    </location>
    <ligand>
        <name>Fe cation</name>
        <dbReference type="ChEBI" id="CHEBI:24875"/>
    </ligand>
</feature>
<keyword evidence="7" id="KW-1185">Reference proteome</keyword>
<evidence type="ECO:0000259" key="4">
    <source>
        <dbReference type="Pfam" id="PF02678"/>
    </source>
</evidence>
<dbReference type="Gene3D" id="2.60.120.10">
    <property type="entry name" value="Jelly Rolls"/>
    <property type="match status" value="2"/>
</dbReference>
<evidence type="ECO:0000259" key="5">
    <source>
        <dbReference type="Pfam" id="PF17954"/>
    </source>
</evidence>
<dbReference type="PANTHER" id="PTHR43212:SF3">
    <property type="entry name" value="QUERCETIN 2,3-DIOXYGENASE"/>
    <property type="match status" value="1"/>
</dbReference>
<dbReference type="PANTHER" id="PTHR43212">
    <property type="entry name" value="QUERCETIN 2,3-DIOXYGENASE"/>
    <property type="match status" value="1"/>
</dbReference>
<dbReference type="SUPFAM" id="SSF51182">
    <property type="entry name" value="RmlC-like cupins"/>
    <property type="match status" value="1"/>
</dbReference>
<evidence type="ECO:0000256" key="1">
    <source>
        <dbReference type="ARBA" id="ARBA00008416"/>
    </source>
</evidence>
<dbReference type="GO" id="GO:0046872">
    <property type="term" value="F:metal ion binding"/>
    <property type="evidence" value="ECO:0007669"/>
    <property type="project" value="UniProtKB-KW"/>
</dbReference>
<evidence type="ECO:0000313" key="7">
    <source>
        <dbReference type="Proteomes" id="UP000248925"/>
    </source>
</evidence>
<feature type="binding site" evidence="2">
    <location>
        <position position="66"/>
    </location>
    <ligand>
        <name>Fe cation</name>
        <dbReference type="ChEBI" id="CHEBI:24875"/>
    </ligand>
</feature>
<dbReference type="Pfam" id="PF02678">
    <property type="entry name" value="Pirin"/>
    <property type="match status" value="1"/>
</dbReference>
<keyword evidence="2" id="KW-0408">Iron</keyword>
<feature type="binding site" evidence="2">
    <location>
        <position position="112"/>
    </location>
    <ligand>
        <name>Fe cation</name>
        <dbReference type="ChEBI" id="CHEBI:24875"/>
    </ligand>
</feature>
<comment type="caution">
    <text evidence="6">The sequence shown here is derived from an EMBL/GenBank/DDBJ whole genome shotgun (WGS) entry which is preliminary data.</text>
</comment>
<evidence type="ECO:0000256" key="3">
    <source>
        <dbReference type="RuleBase" id="RU003457"/>
    </source>
</evidence>
<dbReference type="InterPro" id="IPR041602">
    <property type="entry name" value="Quercetinase_C"/>
</dbReference>
<accession>A0A2W4CMB0</accession>
<dbReference type="Proteomes" id="UP000248925">
    <property type="component" value="Unassembled WGS sequence"/>
</dbReference>
<dbReference type="InterPro" id="IPR011051">
    <property type="entry name" value="RmlC_Cupin_sf"/>
</dbReference>
<feature type="domain" description="Pirin N-terminal" evidence="4">
    <location>
        <begin position="60"/>
        <end position="127"/>
    </location>
</feature>